<accession>A0A221K8G2</accession>
<sequence length="314" mass="34412">MNTILRHDAALTERWPDGYEKLAEVPGIAMPMHMALDSYAAVVKHGSTTVFSKAFHTGALAPYTFAGAAEAAERAGKIGIGPKLVLTDVTNQVLVFDFLGDDWRMAMVSDLQTGPFREAVVAAKRSWHKQPALQTTISPIAVAEFLAARLEPKLDQGTLVFKGGLSFATMQAVVEKIGQALAATGADLCPVHGENTASNVMINPNGSVRLLDFDRAVMADPWWDIGALSLELCRTEQERMELVEIYAGQSNSKLLARMKLYTLIDDFIWACWALLADDGPETSGPELYKYANNRLIRFGYHHEVFDIPSLLGEI</sequence>
<feature type="domain" description="Aminoglycoside phosphotransferase" evidence="1">
    <location>
        <begin position="171"/>
        <end position="240"/>
    </location>
</feature>
<dbReference type="Gene3D" id="3.90.1200.10">
    <property type="match status" value="1"/>
</dbReference>
<keyword evidence="3" id="KW-1185">Reference proteome</keyword>
<dbReference type="InterPro" id="IPR052077">
    <property type="entry name" value="CcrZ_PhaseVar_Mediator"/>
</dbReference>
<dbReference type="AlphaFoldDB" id="A0A221K8G2"/>
<dbReference type="PANTHER" id="PTHR40086:SF1">
    <property type="entry name" value="CELL CYCLE REGULATOR CCRZ"/>
    <property type="match status" value="1"/>
</dbReference>
<keyword evidence="2" id="KW-0614">Plasmid</keyword>
<dbReference type="KEGG" id="spse:SULPSESMR1_04432"/>
<dbReference type="InterPro" id="IPR011009">
    <property type="entry name" value="Kinase-like_dom_sf"/>
</dbReference>
<keyword evidence="2" id="KW-0808">Transferase</keyword>
<evidence type="ECO:0000259" key="1">
    <source>
        <dbReference type="Pfam" id="PF01636"/>
    </source>
</evidence>
<organism evidence="2 3">
    <name type="scientific">Pseudosulfitobacter pseudonitzschiae</name>
    <dbReference type="NCBI Taxonomy" id="1402135"/>
    <lineage>
        <taxon>Bacteria</taxon>
        <taxon>Pseudomonadati</taxon>
        <taxon>Pseudomonadota</taxon>
        <taxon>Alphaproteobacteria</taxon>
        <taxon>Rhodobacterales</taxon>
        <taxon>Roseobacteraceae</taxon>
        <taxon>Pseudosulfitobacter</taxon>
    </lineage>
</organism>
<geneLocation type="plasmid" evidence="2 3">
    <name>pSMR1-3</name>
</geneLocation>
<proteinExistence type="predicted"/>
<gene>
    <name evidence="2" type="ORF">SULPSESMR1_04432</name>
</gene>
<name>A0A221K8G2_9RHOB</name>
<dbReference type="PANTHER" id="PTHR40086">
    <property type="entry name" value="PHOSPHOTRANSFERASE YTMP-RELATED"/>
    <property type="match status" value="1"/>
</dbReference>
<dbReference type="RefSeq" id="WP_421086414.1">
    <property type="nucleotide sequence ID" value="NZ_JBMGNR010000002.1"/>
</dbReference>
<dbReference type="Proteomes" id="UP000199754">
    <property type="component" value="Plasmid pSMR1-3"/>
</dbReference>
<dbReference type="SUPFAM" id="SSF56112">
    <property type="entry name" value="Protein kinase-like (PK-like)"/>
    <property type="match status" value="1"/>
</dbReference>
<protein>
    <submittedName>
        <fullName evidence="2">Phosphotransferase enzyme family protein</fullName>
    </submittedName>
</protein>
<reference evidence="2 3" key="1">
    <citation type="submission" date="2017-07" db="EMBL/GenBank/DDBJ databases">
        <title>Genome Sequence of Sulfitobacter pseudonitzschiae Strain SMR1 Isolated from a culture of the Diatom Skeletonema marinoi.</title>
        <authorList>
            <person name="Topel M."/>
            <person name="Pinder M.I.M."/>
            <person name="Johansson O.N."/>
            <person name="Kourtchenko O."/>
            <person name="Godhe A."/>
            <person name="Clarke A.K."/>
        </authorList>
    </citation>
    <scope>NUCLEOTIDE SEQUENCE [LARGE SCALE GENOMIC DNA]</scope>
    <source>
        <strain evidence="2 3">SMR1</strain>
        <plasmid evidence="2 3">pSMR1-3</plasmid>
    </source>
</reference>
<dbReference type="Pfam" id="PF01636">
    <property type="entry name" value="APH"/>
    <property type="match status" value="1"/>
</dbReference>
<dbReference type="InterPro" id="IPR002575">
    <property type="entry name" value="Aminoglycoside_PTrfase"/>
</dbReference>
<evidence type="ECO:0000313" key="2">
    <source>
        <dbReference type="EMBL" id="ASM75153.1"/>
    </source>
</evidence>
<dbReference type="GO" id="GO:0016740">
    <property type="term" value="F:transferase activity"/>
    <property type="evidence" value="ECO:0007669"/>
    <property type="project" value="UniProtKB-KW"/>
</dbReference>
<dbReference type="EMBL" id="CP022418">
    <property type="protein sequence ID" value="ASM75153.1"/>
    <property type="molecule type" value="Genomic_DNA"/>
</dbReference>
<evidence type="ECO:0000313" key="3">
    <source>
        <dbReference type="Proteomes" id="UP000199754"/>
    </source>
</evidence>